<dbReference type="InterPro" id="IPR002692">
    <property type="entry name" value="S45"/>
</dbReference>
<accession>A0A316FWI4</accession>
<evidence type="ECO:0000313" key="6">
    <source>
        <dbReference type="Proteomes" id="UP000245390"/>
    </source>
</evidence>
<dbReference type="GO" id="GO:0016811">
    <property type="term" value="F:hydrolase activity, acting on carbon-nitrogen (but not peptide) bonds, in linear amides"/>
    <property type="evidence" value="ECO:0007669"/>
    <property type="project" value="InterPro"/>
</dbReference>
<dbReference type="Gene3D" id="3.60.20.10">
    <property type="entry name" value="Glutamine Phosphoribosylpyrophosphate, subunit 1, domain 1"/>
    <property type="match status" value="1"/>
</dbReference>
<dbReference type="Pfam" id="PF01804">
    <property type="entry name" value="Penicil_amidase"/>
    <property type="match status" value="1"/>
</dbReference>
<dbReference type="InterPro" id="IPR023343">
    <property type="entry name" value="Penicillin_amidase_dom1"/>
</dbReference>
<dbReference type="SUPFAM" id="SSF56235">
    <property type="entry name" value="N-terminal nucleophile aminohydrolases (Ntn hydrolases)"/>
    <property type="match status" value="1"/>
</dbReference>
<keyword evidence="2" id="KW-0378">Hydrolase</keyword>
<feature type="active site" description="Nucleophile" evidence="4">
    <location>
        <position position="234"/>
    </location>
</feature>
<comment type="similarity">
    <text evidence="1">Belongs to the peptidase S45 family.</text>
</comment>
<dbReference type="Proteomes" id="UP000245390">
    <property type="component" value="Unassembled WGS sequence"/>
</dbReference>
<evidence type="ECO:0000256" key="4">
    <source>
        <dbReference type="PIRSR" id="PIRSR001227-1"/>
    </source>
</evidence>
<dbReference type="Gene3D" id="1.10.1400.10">
    <property type="match status" value="1"/>
</dbReference>
<organism evidence="5 6">
    <name type="scientific">Silicimonas algicola</name>
    <dbReference type="NCBI Taxonomy" id="1826607"/>
    <lineage>
        <taxon>Bacteria</taxon>
        <taxon>Pseudomonadati</taxon>
        <taxon>Pseudomonadota</taxon>
        <taxon>Alphaproteobacteria</taxon>
        <taxon>Rhodobacterales</taxon>
        <taxon>Paracoccaceae</taxon>
    </lineage>
</organism>
<evidence type="ECO:0000313" key="5">
    <source>
        <dbReference type="EMBL" id="PWK53174.1"/>
    </source>
</evidence>
<name>A0A316FWI4_9RHOB</name>
<dbReference type="GO" id="GO:0017000">
    <property type="term" value="P:antibiotic biosynthetic process"/>
    <property type="evidence" value="ECO:0007669"/>
    <property type="project" value="InterPro"/>
</dbReference>
<keyword evidence="3" id="KW-0865">Zymogen</keyword>
<dbReference type="PANTHER" id="PTHR34218:SF4">
    <property type="entry name" value="ACYL-HOMOSERINE LACTONE ACYLASE QUIP"/>
    <property type="match status" value="1"/>
</dbReference>
<dbReference type="Gene3D" id="1.10.439.10">
    <property type="entry name" value="Penicillin Amidohydrolase, domain 1"/>
    <property type="match status" value="1"/>
</dbReference>
<evidence type="ECO:0000256" key="1">
    <source>
        <dbReference type="ARBA" id="ARBA00006586"/>
    </source>
</evidence>
<dbReference type="EMBL" id="QGGV01000014">
    <property type="protein sequence ID" value="PWK53174.1"/>
    <property type="molecule type" value="Genomic_DNA"/>
</dbReference>
<protein>
    <submittedName>
        <fullName evidence="5">Penicillin amidase</fullName>
    </submittedName>
</protein>
<reference evidence="5 6" key="1">
    <citation type="submission" date="2018-05" db="EMBL/GenBank/DDBJ databases">
        <title>Genomic Encyclopedia of Type Strains, Phase IV (KMG-IV): sequencing the most valuable type-strain genomes for metagenomic binning, comparative biology and taxonomic classification.</title>
        <authorList>
            <person name="Goeker M."/>
        </authorList>
    </citation>
    <scope>NUCLEOTIDE SEQUENCE [LARGE SCALE GENOMIC DNA]</scope>
    <source>
        <strain evidence="5 6">DSM 103371</strain>
    </source>
</reference>
<evidence type="ECO:0000256" key="2">
    <source>
        <dbReference type="ARBA" id="ARBA00022801"/>
    </source>
</evidence>
<dbReference type="InterPro" id="IPR029055">
    <property type="entry name" value="Ntn_hydrolases_N"/>
</dbReference>
<dbReference type="InterPro" id="IPR014395">
    <property type="entry name" value="Pen/GL7ACA/AHL_acylase"/>
</dbReference>
<proteinExistence type="inferred from homology"/>
<dbReference type="PIRSF" id="PIRSF001227">
    <property type="entry name" value="Pen_acylase"/>
    <property type="match status" value="1"/>
</dbReference>
<dbReference type="PANTHER" id="PTHR34218">
    <property type="entry name" value="PEPTIDASE S45 PENICILLIN AMIDASE"/>
    <property type="match status" value="1"/>
</dbReference>
<comment type="caution">
    <text evidence="5">The sequence shown here is derived from an EMBL/GenBank/DDBJ whole genome shotgun (WGS) entry which is preliminary data.</text>
</comment>
<dbReference type="RefSeq" id="WP_164721584.1">
    <property type="nucleotide sequence ID" value="NZ_CP034588.1"/>
</dbReference>
<gene>
    <name evidence="5" type="ORF">C8D95_11476</name>
</gene>
<dbReference type="InterPro" id="IPR043146">
    <property type="entry name" value="Penicillin_amidase_N_B-knob"/>
</dbReference>
<keyword evidence="6" id="KW-1185">Reference proteome</keyword>
<evidence type="ECO:0000256" key="3">
    <source>
        <dbReference type="ARBA" id="ARBA00023145"/>
    </source>
</evidence>
<dbReference type="AlphaFoldDB" id="A0A316FWI4"/>
<dbReference type="Gene3D" id="2.30.120.10">
    <property type="match status" value="1"/>
</dbReference>
<dbReference type="InterPro" id="IPR043147">
    <property type="entry name" value="Penicillin_amidase_A-knob"/>
</dbReference>
<sequence>MPGRFAVARDGVRLGLGLWVRAMRAGRLPQISVGERLAMVAVADAPVQRPVRIAWSDRQIPFIDAECDGDLAVALGVVHAHLRMAQIEMMRRIATGRLAEVLGAPAAGLDHALRTIGFVEAGRTCLAAMSPEGRDWVERFLSGLNHQIASQTAIPRDLALIDAPPKPWRLEELMAVMRLASTDFTWKVWLRLIKLRGRPDWPTSWARLIGSDALPEPSLGGLGAVFDRFGRPGSNAYALAGARTASGKPLMGGDPHLGIQLPNLWIAVGLRSPSYHAVGLMVPAVPMLAPGRNRHIAWGGTNLHAASSELVRLKGRTDAAVRARRDQIGVRWGRTRDVEVRESAFGPVISDVDLLGIDEPLALHWMGRRPSDEVTALLDVAGARDWDSFRAALSSYAVPGLTLVYADAAGRIGRVTAATLPRRPPTPPVDIVSEADALDHWRETVGPDALPQAVDPPEGVIASANDEPPPGAIVIGRFFSPPDRVARLRQLLGAAEGADVPFLARLQLDVAAHSALQVRDRLAPHLPPKPSVSAAVADWDGRYDENSAGALGFELIAGNIVQRLPMPATRAIYAASWHALGLLDRELARLAPEALSGIVVAATRRSEWLFRYYKTWGAIHRLRLGHPLMRLPLVGRRYRVGDFPVGGSNETLMKSRHGFVRGRHSVGFGAQARHIFDLSDMDANHLVLLGGQDGWLGSTTFADHLPLWRKGELIRVPMRAETVRAEHPHVTVLTPPTQRA</sequence>